<dbReference type="NCBIfam" id="TIGR02683">
    <property type="entry name" value="upstrm_HI1419"/>
    <property type="match status" value="1"/>
</dbReference>
<evidence type="ECO:0000313" key="1">
    <source>
        <dbReference type="EMBL" id="QQM32793.1"/>
    </source>
</evidence>
<proteinExistence type="predicted"/>
<dbReference type="InterPro" id="IPR014056">
    <property type="entry name" value="TypeIITA-like_toxin_pred"/>
</dbReference>
<organism evidence="1 2">
    <name type="scientific">Martelella lutilitoris</name>
    <dbReference type="NCBI Taxonomy" id="2583532"/>
    <lineage>
        <taxon>Bacteria</taxon>
        <taxon>Pseudomonadati</taxon>
        <taxon>Pseudomonadota</taxon>
        <taxon>Alphaproteobacteria</taxon>
        <taxon>Hyphomicrobiales</taxon>
        <taxon>Aurantimonadaceae</taxon>
        <taxon>Martelella</taxon>
    </lineage>
</organism>
<dbReference type="AlphaFoldDB" id="A0A7T7KNP8"/>
<dbReference type="KEGG" id="mlut:JET14_21125"/>
<dbReference type="PIRSF" id="PIRSF028744">
    <property type="entry name" value="Addict_mod_HI1419"/>
    <property type="match status" value="1"/>
</dbReference>
<dbReference type="Proteomes" id="UP000596083">
    <property type="component" value="Plasmid plas-001"/>
</dbReference>
<gene>
    <name evidence="1" type="ORF">JET14_21125</name>
</gene>
<dbReference type="Pfam" id="PF05973">
    <property type="entry name" value="Gp49"/>
    <property type="match status" value="1"/>
</dbReference>
<dbReference type="RefSeq" id="WP_200338201.1">
    <property type="nucleotide sequence ID" value="NZ_CP066787.1"/>
</dbReference>
<accession>A0A7T7KNP8</accession>
<dbReference type="EMBL" id="CP066787">
    <property type="protein sequence ID" value="QQM32793.1"/>
    <property type="molecule type" value="Genomic_DNA"/>
</dbReference>
<keyword evidence="1" id="KW-0614">Plasmid</keyword>
<sequence>MVELIKTATFDHWLSSLKDRTVAAKVAARLVRLSMGNPGDVEPVGSGISELRIHYGKGYRVYYMRRGELIIVLLCGGDKSTQKKDIKAAKMLADEWKD</sequence>
<protein>
    <submittedName>
        <fullName evidence="1">Type II toxin-antitoxin system RelE/ParE family toxin</fullName>
    </submittedName>
</protein>
<dbReference type="PANTHER" id="PTHR41791:SF1">
    <property type="entry name" value="SSL7039 PROTEIN"/>
    <property type="match status" value="1"/>
</dbReference>
<dbReference type="InterPro" id="IPR009241">
    <property type="entry name" value="HigB-like"/>
</dbReference>
<geneLocation type="plasmid" evidence="1 2">
    <name>plas-001</name>
</geneLocation>
<evidence type="ECO:0000313" key="2">
    <source>
        <dbReference type="Proteomes" id="UP000596083"/>
    </source>
</evidence>
<reference evidence="1 2" key="1">
    <citation type="submission" date="2020-12" db="EMBL/GenBank/DDBJ databases">
        <authorList>
            <person name="Zheng R.K."/>
            <person name="Sun C.M."/>
        </authorList>
    </citation>
    <scope>NUCLEOTIDE SEQUENCE [LARGE SCALE GENOMIC DNA]</scope>
    <source>
        <strain evidence="1 2">ZRK001</strain>
        <plasmid evidence="1 2">plas-001</plasmid>
    </source>
</reference>
<name>A0A7T7KNP8_9HYPH</name>
<dbReference type="PANTHER" id="PTHR41791">
    <property type="entry name" value="SSL7039 PROTEIN"/>
    <property type="match status" value="1"/>
</dbReference>